<dbReference type="RefSeq" id="WP_425553281.1">
    <property type="nucleotide sequence ID" value="NZ_BAABBW010000003.1"/>
</dbReference>
<gene>
    <name evidence="2" type="ORF">GCM10022287_22580</name>
</gene>
<protein>
    <recommendedName>
        <fullName evidence="1">HTH cro/C1-type domain-containing protein</fullName>
    </recommendedName>
</protein>
<dbReference type="Proteomes" id="UP001501079">
    <property type="component" value="Unassembled WGS sequence"/>
</dbReference>
<evidence type="ECO:0000313" key="3">
    <source>
        <dbReference type="Proteomes" id="UP001501079"/>
    </source>
</evidence>
<proteinExistence type="predicted"/>
<sequence>MAPETYPDPSSIAARIEAIRKEQGRSATWLSEKTGIPYSTLRDVLRHNPRRLRVLHVELISKALGVDVFSVLKAAS</sequence>
<dbReference type="Gene3D" id="1.10.260.40">
    <property type="entry name" value="lambda repressor-like DNA-binding domains"/>
    <property type="match status" value="1"/>
</dbReference>
<dbReference type="Pfam" id="PF01381">
    <property type="entry name" value="HTH_3"/>
    <property type="match status" value="1"/>
</dbReference>
<accession>A0ABP8A238</accession>
<dbReference type="EMBL" id="BAABBW010000003">
    <property type="protein sequence ID" value="GAA4176032.1"/>
    <property type="molecule type" value="Genomic_DNA"/>
</dbReference>
<dbReference type="CDD" id="cd00093">
    <property type="entry name" value="HTH_XRE"/>
    <property type="match status" value="1"/>
</dbReference>
<reference evidence="3" key="1">
    <citation type="journal article" date="2019" name="Int. J. Syst. Evol. Microbiol.">
        <title>The Global Catalogue of Microorganisms (GCM) 10K type strain sequencing project: providing services to taxonomists for standard genome sequencing and annotation.</title>
        <authorList>
            <consortium name="The Broad Institute Genomics Platform"/>
            <consortium name="The Broad Institute Genome Sequencing Center for Infectious Disease"/>
            <person name="Wu L."/>
            <person name="Ma J."/>
        </authorList>
    </citation>
    <scope>NUCLEOTIDE SEQUENCE [LARGE SCALE GENOMIC DNA]</scope>
    <source>
        <strain evidence="3">JCM 17591</strain>
    </source>
</reference>
<evidence type="ECO:0000259" key="1">
    <source>
        <dbReference type="Pfam" id="PF01381"/>
    </source>
</evidence>
<dbReference type="InterPro" id="IPR001387">
    <property type="entry name" value="Cro/C1-type_HTH"/>
</dbReference>
<evidence type="ECO:0000313" key="2">
    <source>
        <dbReference type="EMBL" id="GAA4176032.1"/>
    </source>
</evidence>
<feature type="domain" description="HTH cro/C1-type" evidence="1">
    <location>
        <begin position="16"/>
        <end position="67"/>
    </location>
</feature>
<dbReference type="InterPro" id="IPR010982">
    <property type="entry name" value="Lambda_DNA-bd_dom_sf"/>
</dbReference>
<name>A0ABP8A238_9MICO</name>
<organism evidence="2 3">
    <name type="scientific">Gryllotalpicola koreensis</name>
    <dbReference type="NCBI Taxonomy" id="993086"/>
    <lineage>
        <taxon>Bacteria</taxon>
        <taxon>Bacillati</taxon>
        <taxon>Actinomycetota</taxon>
        <taxon>Actinomycetes</taxon>
        <taxon>Micrococcales</taxon>
        <taxon>Microbacteriaceae</taxon>
        <taxon>Gryllotalpicola</taxon>
    </lineage>
</organism>
<dbReference type="SUPFAM" id="SSF47413">
    <property type="entry name" value="lambda repressor-like DNA-binding domains"/>
    <property type="match status" value="1"/>
</dbReference>
<comment type="caution">
    <text evidence="2">The sequence shown here is derived from an EMBL/GenBank/DDBJ whole genome shotgun (WGS) entry which is preliminary data.</text>
</comment>
<keyword evidence="3" id="KW-1185">Reference proteome</keyword>